<dbReference type="InterPro" id="IPR002052">
    <property type="entry name" value="DNA_methylase_N6_adenine_CS"/>
</dbReference>
<dbReference type="GO" id="GO:0102559">
    <property type="term" value="F:peptide chain release factor N(5)-glutamine methyltransferase activity"/>
    <property type="evidence" value="ECO:0007669"/>
    <property type="project" value="UniProtKB-EC"/>
</dbReference>
<protein>
    <recommendedName>
        <fullName evidence="1">peptide chain release factor N(5)-glutamine methyltransferase</fullName>
        <ecNumber evidence="1">2.1.1.297</ecNumber>
    </recommendedName>
</protein>
<reference evidence="8 9" key="1">
    <citation type="submission" date="2019-05" db="EMBL/GenBank/DDBJ databases">
        <title>Arcobacter cibarius and Arcobacter thereius providing challenges in identification an antibiotic susceptibility and Quinolone resistance.</title>
        <authorList>
            <person name="Busch A."/>
            <person name="Hanel I."/>
            <person name="Hotzel H."/>
            <person name="Tomaso H."/>
        </authorList>
    </citation>
    <scope>NUCLEOTIDE SEQUENCE [LARGE SCALE GENOMIC DNA]</scope>
    <source>
        <strain evidence="8 9">17CS1191_2</strain>
    </source>
</reference>
<dbReference type="InterPro" id="IPR050320">
    <property type="entry name" value="N5-glutamine_MTase"/>
</dbReference>
<dbReference type="Pfam" id="PF05175">
    <property type="entry name" value="MTS"/>
    <property type="match status" value="1"/>
</dbReference>
<dbReference type="Gene3D" id="1.10.8.10">
    <property type="entry name" value="DNA helicase RuvA subunit, C-terminal domain"/>
    <property type="match status" value="1"/>
</dbReference>
<evidence type="ECO:0000256" key="5">
    <source>
        <dbReference type="ARBA" id="ARBA00048391"/>
    </source>
</evidence>
<comment type="caution">
    <text evidence="8">The sequence shown here is derived from an EMBL/GenBank/DDBJ whole genome shotgun (WGS) entry which is preliminary data.</text>
</comment>
<evidence type="ECO:0000256" key="4">
    <source>
        <dbReference type="ARBA" id="ARBA00022691"/>
    </source>
</evidence>
<dbReference type="SUPFAM" id="SSF53335">
    <property type="entry name" value="S-adenosyl-L-methionine-dependent methyltransferases"/>
    <property type="match status" value="1"/>
</dbReference>
<organism evidence="8 9">
    <name type="scientific">Aliarcobacter thereius</name>
    <dbReference type="NCBI Taxonomy" id="544718"/>
    <lineage>
        <taxon>Bacteria</taxon>
        <taxon>Pseudomonadati</taxon>
        <taxon>Campylobacterota</taxon>
        <taxon>Epsilonproteobacteria</taxon>
        <taxon>Campylobacterales</taxon>
        <taxon>Arcobacteraceae</taxon>
        <taxon>Aliarcobacter</taxon>
    </lineage>
</organism>
<dbReference type="NCBIfam" id="TIGR03534">
    <property type="entry name" value="RF_mod_PrmC"/>
    <property type="match status" value="1"/>
</dbReference>
<evidence type="ECO:0000259" key="6">
    <source>
        <dbReference type="Pfam" id="PF05175"/>
    </source>
</evidence>
<dbReference type="Proteomes" id="UP000308001">
    <property type="component" value="Unassembled WGS sequence"/>
</dbReference>
<dbReference type="CDD" id="cd02440">
    <property type="entry name" value="AdoMet_MTases"/>
    <property type="match status" value="1"/>
</dbReference>
<dbReference type="InterPro" id="IPR019874">
    <property type="entry name" value="RF_methyltr_PrmC"/>
</dbReference>
<dbReference type="GO" id="GO:0032259">
    <property type="term" value="P:methylation"/>
    <property type="evidence" value="ECO:0007669"/>
    <property type="project" value="UniProtKB-KW"/>
</dbReference>
<dbReference type="EMBL" id="VBUF01000003">
    <property type="protein sequence ID" value="TLS71922.1"/>
    <property type="molecule type" value="Genomic_DNA"/>
</dbReference>
<dbReference type="RefSeq" id="WP_066428962.1">
    <property type="nucleotide sequence ID" value="NZ_LCUK01000003.1"/>
</dbReference>
<evidence type="ECO:0000256" key="2">
    <source>
        <dbReference type="ARBA" id="ARBA00022603"/>
    </source>
</evidence>
<proteinExistence type="predicted"/>
<name>A0A5R9H3Z4_9BACT</name>
<dbReference type="InterPro" id="IPR004556">
    <property type="entry name" value="HemK-like"/>
</dbReference>
<dbReference type="PROSITE" id="PS00092">
    <property type="entry name" value="N6_MTASE"/>
    <property type="match status" value="1"/>
</dbReference>
<dbReference type="InterPro" id="IPR029063">
    <property type="entry name" value="SAM-dependent_MTases_sf"/>
</dbReference>
<comment type="catalytic activity">
    <reaction evidence="5">
        <text>L-glutaminyl-[peptide chain release factor] + S-adenosyl-L-methionine = N(5)-methyl-L-glutaminyl-[peptide chain release factor] + S-adenosyl-L-homocysteine + H(+)</text>
        <dbReference type="Rhea" id="RHEA:42896"/>
        <dbReference type="Rhea" id="RHEA-COMP:10271"/>
        <dbReference type="Rhea" id="RHEA-COMP:10272"/>
        <dbReference type="ChEBI" id="CHEBI:15378"/>
        <dbReference type="ChEBI" id="CHEBI:30011"/>
        <dbReference type="ChEBI" id="CHEBI:57856"/>
        <dbReference type="ChEBI" id="CHEBI:59789"/>
        <dbReference type="ChEBI" id="CHEBI:61891"/>
        <dbReference type="EC" id="2.1.1.297"/>
    </reaction>
</comment>
<keyword evidence="3 8" id="KW-0808">Transferase</keyword>
<dbReference type="PANTHER" id="PTHR18895">
    <property type="entry name" value="HEMK METHYLTRANSFERASE"/>
    <property type="match status" value="1"/>
</dbReference>
<accession>A0A5R9H3Z4</accession>
<feature type="domain" description="Methyltransferase small" evidence="6">
    <location>
        <begin position="118"/>
        <end position="199"/>
    </location>
</feature>
<gene>
    <name evidence="8" type="primary">prmC</name>
    <name evidence="8" type="ORF">FE246_05715</name>
</gene>
<evidence type="ECO:0000259" key="7">
    <source>
        <dbReference type="Pfam" id="PF17827"/>
    </source>
</evidence>
<dbReference type="InterPro" id="IPR007848">
    <property type="entry name" value="Small_mtfrase_dom"/>
</dbReference>
<sequence>MTIKDCVRKYTSELKEVTHIPAKEVEILIMYLLEKNVIWLHLNYDKPYTKEKELQELIKKRASGYPLEYIIKRASFYGESFIVQDGVLIPRPETEILVENAKEIIEKELENSEKYKEKTLKIVEIGTGSGIISTMLALLIENIEIVAVDINPKALELAQKNADKFSVSNKIEFINSNLFTNIKTDDVFMVVSNPPYIKDSYKLPKNVEFEPKNALFGGLIGDELIKNIIKETNKRDIPYLLCEMGYDQKLSLEEYFKEFNVEFHSFYKDYEKFDRGFTLKFKEKKENK</sequence>
<keyword evidence="2 8" id="KW-0489">Methyltransferase</keyword>
<evidence type="ECO:0000313" key="8">
    <source>
        <dbReference type="EMBL" id="TLS71922.1"/>
    </source>
</evidence>
<feature type="domain" description="Release factor glutamine methyltransferase N-terminal" evidence="7">
    <location>
        <begin position="7"/>
        <end position="71"/>
    </location>
</feature>
<dbReference type="EC" id="2.1.1.297" evidence="1"/>
<dbReference type="Pfam" id="PF17827">
    <property type="entry name" value="PrmC_N"/>
    <property type="match status" value="1"/>
</dbReference>
<evidence type="ECO:0000256" key="1">
    <source>
        <dbReference type="ARBA" id="ARBA00012771"/>
    </source>
</evidence>
<dbReference type="NCBIfam" id="TIGR00536">
    <property type="entry name" value="hemK_fam"/>
    <property type="match status" value="1"/>
</dbReference>
<dbReference type="Gene3D" id="3.40.50.150">
    <property type="entry name" value="Vaccinia Virus protein VP39"/>
    <property type="match status" value="1"/>
</dbReference>
<evidence type="ECO:0000313" key="9">
    <source>
        <dbReference type="Proteomes" id="UP000308001"/>
    </source>
</evidence>
<dbReference type="PANTHER" id="PTHR18895:SF74">
    <property type="entry name" value="MTRF1L RELEASE FACTOR GLUTAMINE METHYLTRANSFERASE"/>
    <property type="match status" value="1"/>
</dbReference>
<dbReference type="AlphaFoldDB" id="A0A5R9H3Z4"/>
<dbReference type="InterPro" id="IPR040758">
    <property type="entry name" value="PrmC_N"/>
</dbReference>
<keyword evidence="4" id="KW-0949">S-adenosyl-L-methionine</keyword>
<dbReference type="GO" id="GO:0003676">
    <property type="term" value="F:nucleic acid binding"/>
    <property type="evidence" value="ECO:0007669"/>
    <property type="project" value="InterPro"/>
</dbReference>
<evidence type="ECO:0000256" key="3">
    <source>
        <dbReference type="ARBA" id="ARBA00022679"/>
    </source>
</evidence>